<sequence>MMESSLLKEKGAQESLAIPETSAQLLQAAGVQLRVWIDCQTTLEPGPRVGASEMVVASQEPQAGDLGTAVVPIASVQPQAEASGGFGEASSGNYDLPSAQRVLNLIAYRYFQSIAPSNQDEFNGFLQYMENMRKVLIVDVKPGSLIITVECRSLEILEGTVGRLLYRSLE</sequence>
<dbReference type="AlphaFoldDB" id="A0A9W9ZWA5"/>
<accession>A0A9W9ZWA5</accession>
<proteinExistence type="predicted"/>
<gene>
    <name evidence="1" type="ORF">OS493_034846</name>
</gene>
<evidence type="ECO:0000313" key="2">
    <source>
        <dbReference type="Proteomes" id="UP001163046"/>
    </source>
</evidence>
<comment type="caution">
    <text evidence="1">The sequence shown here is derived from an EMBL/GenBank/DDBJ whole genome shotgun (WGS) entry which is preliminary data.</text>
</comment>
<organism evidence="1 2">
    <name type="scientific">Desmophyllum pertusum</name>
    <dbReference type="NCBI Taxonomy" id="174260"/>
    <lineage>
        <taxon>Eukaryota</taxon>
        <taxon>Metazoa</taxon>
        <taxon>Cnidaria</taxon>
        <taxon>Anthozoa</taxon>
        <taxon>Hexacorallia</taxon>
        <taxon>Scleractinia</taxon>
        <taxon>Caryophylliina</taxon>
        <taxon>Caryophylliidae</taxon>
        <taxon>Desmophyllum</taxon>
    </lineage>
</organism>
<keyword evidence="2" id="KW-1185">Reference proteome</keyword>
<evidence type="ECO:0000313" key="1">
    <source>
        <dbReference type="EMBL" id="KAJ7388922.1"/>
    </source>
</evidence>
<dbReference type="Proteomes" id="UP001163046">
    <property type="component" value="Unassembled WGS sequence"/>
</dbReference>
<reference evidence="1" key="1">
    <citation type="submission" date="2023-01" db="EMBL/GenBank/DDBJ databases">
        <title>Genome assembly of the deep-sea coral Lophelia pertusa.</title>
        <authorList>
            <person name="Herrera S."/>
            <person name="Cordes E."/>
        </authorList>
    </citation>
    <scope>NUCLEOTIDE SEQUENCE</scope>
    <source>
        <strain evidence="1">USNM1676648</strain>
        <tissue evidence="1">Polyp</tissue>
    </source>
</reference>
<name>A0A9W9ZWA5_9CNID</name>
<protein>
    <submittedName>
        <fullName evidence="1">Uncharacterized protein</fullName>
    </submittedName>
</protein>
<dbReference type="EMBL" id="MU825446">
    <property type="protein sequence ID" value="KAJ7388922.1"/>
    <property type="molecule type" value="Genomic_DNA"/>
</dbReference>